<organism evidence="1 2">
    <name type="scientific">Paramuricea clavata</name>
    <name type="common">Red gorgonian</name>
    <name type="synonym">Violescent sea-whip</name>
    <dbReference type="NCBI Taxonomy" id="317549"/>
    <lineage>
        <taxon>Eukaryota</taxon>
        <taxon>Metazoa</taxon>
        <taxon>Cnidaria</taxon>
        <taxon>Anthozoa</taxon>
        <taxon>Octocorallia</taxon>
        <taxon>Malacalcyonacea</taxon>
        <taxon>Plexauridae</taxon>
        <taxon>Paramuricea</taxon>
    </lineage>
</organism>
<evidence type="ECO:0000313" key="1">
    <source>
        <dbReference type="EMBL" id="CAB3999461.1"/>
    </source>
</evidence>
<proteinExistence type="predicted"/>
<dbReference type="EMBL" id="CACRXK020003594">
    <property type="protein sequence ID" value="CAB3999461.1"/>
    <property type="molecule type" value="Genomic_DNA"/>
</dbReference>
<keyword evidence="2" id="KW-1185">Reference proteome</keyword>
<feature type="non-terminal residue" evidence="1">
    <location>
        <position position="1"/>
    </location>
</feature>
<sequence>MFAFPLDRNIEGVTSRRKISVKGSVQSNQRCFKLRSQISTSFNKQQETSDELAVTHLRQKRGLFSAISAGLTIASWSSYGVSLSSSVYHAIRRCEDYRPKPCKHPTCQYISPCPHFLCQSSEKNKDYVDQSKVKMKAALDEIDSLVLHALQLEVDGKNANINNERILNYINTINGNLDRLVSGIVSVDGGLSEEFKKKSLEILKMVQDKRTTVDQIVASPTMKGIFDEWTWDGTGRFVFSVALTVGYGIYLPLKERYAINKLYKEMRADFQNKFEAQRTAANPHGLAQPKIHNKFAYVQGFTTKQIQSQIKSAAKAIHKSNKAHQTQGFVSKAVGPIVNGLYT</sequence>
<dbReference type="AlphaFoldDB" id="A0A6S7HXF3"/>
<protein>
    <submittedName>
        <fullName evidence="1">Uncharacterized protein</fullName>
    </submittedName>
</protein>
<evidence type="ECO:0000313" key="2">
    <source>
        <dbReference type="Proteomes" id="UP001152795"/>
    </source>
</evidence>
<accession>A0A6S7HXF3</accession>
<name>A0A6S7HXF3_PARCT</name>
<dbReference type="Proteomes" id="UP001152795">
    <property type="component" value="Unassembled WGS sequence"/>
</dbReference>
<comment type="caution">
    <text evidence="1">The sequence shown here is derived from an EMBL/GenBank/DDBJ whole genome shotgun (WGS) entry which is preliminary data.</text>
</comment>
<gene>
    <name evidence="1" type="ORF">PACLA_8A080726</name>
</gene>
<reference evidence="1" key="1">
    <citation type="submission" date="2020-04" db="EMBL/GenBank/DDBJ databases">
        <authorList>
            <person name="Alioto T."/>
            <person name="Alioto T."/>
            <person name="Gomez Garrido J."/>
        </authorList>
    </citation>
    <scope>NUCLEOTIDE SEQUENCE</scope>
    <source>
        <strain evidence="1">A484AB</strain>
    </source>
</reference>